<gene>
    <name evidence="2" type="ORF">LUA448_LOCUS8649</name>
</gene>
<dbReference type="Proteomes" id="UP000663833">
    <property type="component" value="Unassembled WGS sequence"/>
</dbReference>
<dbReference type="InterPro" id="IPR012337">
    <property type="entry name" value="RNaseH-like_sf"/>
</dbReference>
<evidence type="ECO:0000313" key="2">
    <source>
        <dbReference type="EMBL" id="CAF3307290.1"/>
    </source>
</evidence>
<accession>A0A817SXJ9</accession>
<organism evidence="2 3">
    <name type="scientific">Rotaria socialis</name>
    <dbReference type="NCBI Taxonomy" id="392032"/>
    <lineage>
        <taxon>Eukaryota</taxon>
        <taxon>Metazoa</taxon>
        <taxon>Spiralia</taxon>
        <taxon>Gnathifera</taxon>
        <taxon>Rotifera</taxon>
        <taxon>Eurotatoria</taxon>
        <taxon>Bdelloidea</taxon>
        <taxon>Philodinida</taxon>
        <taxon>Philodinidae</taxon>
        <taxon>Rotaria</taxon>
    </lineage>
</organism>
<evidence type="ECO:0008006" key="4">
    <source>
        <dbReference type="Google" id="ProtNLM"/>
    </source>
</evidence>
<evidence type="ECO:0000313" key="3">
    <source>
        <dbReference type="Proteomes" id="UP000663833"/>
    </source>
</evidence>
<reference evidence="2" key="1">
    <citation type="submission" date="2021-02" db="EMBL/GenBank/DDBJ databases">
        <authorList>
            <person name="Nowell W R."/>
        </authorList>
    </citation>
    <scope>NUCLEOTIDE SEQUENCE</scope>
</reference>
<dbReference type="SUPFAM" id="SSF53098">
    <property type="entry name" value="Ribonuclease H-like"/>
    <property type="match status" value="1"/>
</dbReference>
<feature type="signal peptide" evidence="1">
    <location>
        <begin position="1"/>
        <end position="16"/>
    </location>
</feature>
<proteinExistence type="predicted"/>
<evidence type="ECO:0000256" key="1">
    <source>
        <dbReference type="SAM" id="SignalP"/>
    </source>
</evidence>
<feature type="chain" id="PRO_5032522680" description="HAT C-terminal dimerisation domain-containing protein" evidence="1">
    <location>
        <begin position="17"/>
        <end position="206"/>
    </location>
</feature>
<dbReference type="AlphaFoldDB" id="A0A817SXJ9"/>
<name>A0A817SXJ9_9BILA</name>
<sequence length="206" mass="23965">MLLSIYLIFPLNSTECERGYSAANRIQTIARSRITNETLECLLTVRLLLTNDIRSIRCHHIVEEAFKSWNNPESSRRLNRMQLMIDVPDDYEPSRQVRPMVKKRKLLNCATTYSGNSNRPKKPRANSIKCANGCGRTISSDDPMQVNAILCCHQHEEYNWVDEEDSCRRRLCNFCRIKLAAPTETSVWFCEDHRDIHEETEETIIS</sequence>
<protein>
    <recommendedName>
        <fullName evidence="4">HAT C-terminal dimerisation domain-containing protein</fullName>
    </recommendedName>
</protein>
<comment type="caution">
    <text evidence="2">The sequence shown here is derived from an EMBL/GenBank/DDBJ whole genome shotgun (WGS) entry which is preliminary data.</text>
</comment>
<keyword evidence="1" id="KW-0732">Signal</keyword>
<dbReference type="EMBL" id="CAJNYD010000935">
    <property type="protein sequence ID" value="CAF3307290.1"/>
    <property type="molecule type" value="Genomic_DNA"/>
</dbReference>